<gene>
    <name evidence="1" type="ORF">PAGA_a0461</name>
</gene>
<reference evidence="1" key="1">
    <citation type="submission" date="2015-03" db="EMBL/GenBank/DDBJ databases">
        <authorList>
            <person name="Xie B.-B."/>
            <person name="Rong J.-C."/>
            <person name="Qin Q.-L."/>
            <person name="Zhang Y.-Z."/>
        </authorList>
    </citation>
    <scope>NUCLEOTIDE SEQUENCE</scope>
    <source>
        <strain evidence="1">DSM 14585</strain>
    </source>
</reference>
<sequence>MQFRKDINGLRAFAVIAVVLFHFNPATLPGGFAGVDVFFVISGYLMTGIIFKKLDANNFSLFSFYIARARRIIPALATLCLALLLYGWLYLIPSEFQLLSKHTSVSMGFISNLAYWRESGYFDAISHEKWLLHTWSLSVEWQFYIIYPALLLLLKRKFTLSAIKKFILCSTIVGFLYCIYASYTTPNLAYYFLSSRAWEMMIGGLAYLYPFKFNSTVRKTSHLIGIALILASYILIDETNYWPGFLALIPCLGAYLIIIARDNYSFLTGNYIFQKIGTWSYSIYLWHWPLVIFYYERSGGHSSPIVYIFLSVFFGVLSYRYIESINFRQPSNLSITNIIKFKPVLITLFIALLSVAIYSTTGADLKARSAAQSDTALYLKRYQKASYVSSFVKQAYRSECNYYDGSLAKVNIANTCTNGGSGGIFVWGDSHAQALGYGLRKTLNRVNFNQVATSGCRPLVKEDSVSKGEFKKACDRSNKKAAEAILKIHPKVIVLAQKLDHHKNDFFEIVAFLERNNINAQIILAGPVPQWRPSLPKAIVKRHFDVQEKYIDDIYFVKETTQVNTILKKRYNNSSIQYVSIIDTLCSSGHKCLAKVDDNNTPLVWDYGHLTLEGSIYIAENVFKPVLNKALQ</sequence>
<proteinExistence type="predicted"/>
<dbReference type="Proteomes" id="UP000217277">
    <property type="component" value="Chromosome I"/>
</dbReference>
<dbReference type="EMBL" id="CP011011">
    <property type="protein sequence ID" value="ATC81023.1"/>
    <property type="molecule type" value="Genomic_DNA"/>
</dbReference>
<evidence type="ECO:0000313" key="1">
    <source>
        <dbReference type="EMBL" id="ATC81023.1"/>
    </source>
</evidence>
<keyword evidence="2" id="KW-1185">Reference proteome</keyword>
<accession>A0ACA8DSX8</accession>
<name>A0ACA8DSX8_9GAMM</name>
<evidence type="ECO:0000313" key="2">
    <source>
        <dbReference type="Proteomes" id="UP000217277"/>
    </source>
</evidence>
<organism evidence="1 2">
    <name type="scientific">Pseudoalteromonas agarivorans DSM 14585</name>
    <dbReference type="NCBI Taxonomy" id="1312369"/>
    <lineage>
        <taxon>Bacteria</taxon>
        <taxon>Pseudomonadati</taxon>
        <taxon>Pseudomonadota</taxon>
        <taxon>Gammaproteobacteria</taxon>
        <taxon>Alteromonadales</taxon>
        <taxon>Pseudoalteromonadaceae</taxon>
        <taxon>Pseudoalteromonas</taxon>
    </lineage>
</organism>
<protein>
    <submittedName>
        <fullName evidence="1">Uncharacterized protein</fullName>
    </submittedName>
</protein>